<evidence type="ECO:0000259" key="3">
    <source>
        <dbReference type="Pfam" id="PF01648"/>
    </source>
</evidence>
<organism evidence="4 5">
    <name type="scientific">Massariosphaeria phaeospora</name>
    <dbReference type="NCBI Taxonomy" id="100035"/>
    <lineage>
        <taxon>Eukaryota</taxon>
        <taxon>Fungi</taxon>
        <taxon>Dikarya</taxon>
        <taxon>Ascomycota</taxon>
        <taxon>Pezizomycotina</taxon>
        <taxon>Dothideomycetes</taxon>
        <taxon>Pleosporomycetidae</taxon>
        <taxon>Pleosporales</taxon>
        <taxon>Pleosporales incertae sedis</taxon>
        <taxon>Massariosphaeria</taxon>
    </lineage>
</organism>
<dbReference type="AlphaFoldDB" id="A0A7C8MJW9"/>
<evidence type="ECO:0000256" key="1">
    <source>
        <dbReference type="ARBA" id="ARBA00022679"/>
    </source>
</evidence>
<dbReference type="SUPFAM" id="SSF56214">
    <property type="entry name" value="4'-phosphopantetheinyl transferase"/>
    <property type="match status" value="1"/>
</dbReference>
<dbReference type="GO" id="GO:0000287">
    <property type="term" value="F:magnesium ion binding"/>
    <property type="evidence" value="ECO:0007669"/>
    <property type="project" value="InterPro"/>
</dbReference>
<sequence length="289" mass="32769">MPVRRFPFPLRVGTDICSVNRIRDILLKNQGKENERRPLHQFLTKLLTWPERQYFWERFKTDELAFKDIKRTSEYLAGRWAAKEACRKACPSINADSNGFHRIVILPVTSHNNPSTAASQRPEALILHEDLADRRPTHTKAAAQSLVRKVGLKHFNVGKEDGQLCELSISHDGEWAAAVALVPEMDVKVSPRECGQQGVELSKRPLSPEQELSESQDNVGNSGKPAPPKVDSLEEDEATLNKRLHHLERKESALRMLEQIHGLESTIAEREERLSSRWQKLEAGEGPVK</sequence>
<evidence type="ECO:0000313" key="4">
    <source>
        <dbReference type="EMBL" id="KAF2877423.1"/>
    </source>
</evidence>
<dbReference type="InterPro" id="IPR037143">
    <property type="entry name" value="4-PPantetheinyl_Trfase_dom_sf"/>
</dbReference>
<name>A0A7C8MJW9_9PLEO</name>
<feature type="domain" description="4'-phosphopantetheinyl transferase" evidence="3">
    <location>
        <begin position="12"/>
        <end position="111"/>
    </location>
</feature>
<gene>
    <name evidence="4" type="ORF">BDV95DRAFT_601821</name>
</gene>
<dbReference type="EMBL" id="JAADJZ010000002">
    <property type="protein sequence ID" value="KAF2877423.1"/>
    <property type="molecule type" value="Genomic_DNA"/>
</dbReference>
<proteinExistence type="predicted"/>
<evidence type="ECO:0000256" key="2">
    <source>
        <dbReference type="SAM" id="MobiDB-lite"/>
    </source>
</evidence>
<dbReference type="Gene3D" id="3.90.470.20">
    <property type="entry name" value="4'-phosphopantetheinyl transferase domain"/>
    <property type="match status" value="1"/>
</dbReference>
<reference evidence="4 5" key="1">
    <citation type="submission" date="2020-01" db="EMBL/GenBank/DDBJ databases">
        <authorList>
            <consortium name="DOE Joint Genome Institute"/>
            <person name="Haridas S."/>
            <person name="Albert R."/>
            <person name="Binder M."/>
            <person name="Bloem J."/>
            <person name="Labutti K."/>
            <person name="Salamov A."/>
            <person name="Andreopoulos B."/>
            <person name="Baker S.E."/>
            <person name="Barry K."/>
            <person name="Bills G."/>
            <person name="Bluhm B.H."/>
            <person name="Cannon C."/>
            <person name="Castanera R."/>
            <person name="Culley D.E."/>
            <person name="Daum C."/>
            <person name="Ezra D."/>
            <person name="Gonzalez J.B."/>
            <person name="Henrissat B."/>
            <person name="Kuo A."/>
            <person name="Liang C."/>
            <person name="Lipzen A."/>
            <person name="Lutzoni F."/>
            <person name="Magnuson J."/>
            <person name="Mondo S."/>
            <person name="Nolan M."/>
            <person name="Ohm R."/>
            <person name="Pangilinan J."/>
            <person name="Park H.-J.H."/>
            <person name="Ramirez L."/>
            <person name="Alfaro M."/>
            <person name="Sun H."/>
            <person name="Tritt A."/>
            <person name="Yoshinaga Y."/>
            <person name="Zwiers L.-H.L."/>
            <person name="Turgeon B.G."/>
            <person name="Goodwin S.B."/>
            <person name="Spatafora J.W."/>
            <person name="Crous P.W."/>
            <person name="Grigoriev I.V."/>
        </authorList>
    </citation>
    <scope>NUCLEOTIDE SEQUENCE [LARGE SCALE GENOMIC DNA]</scope>
    <source>
        <strain evidence="4 5">CBS 611.86</strain>
    </source>
</reference>
<dbReference type="OrthoDB" id="15433at2759"/>
<dbReference type="Pfam" id="PF01648">
    <property type="entry name" value="ACPS"/>
    <property type="match status" value="1"/>
</dbReference>
<feature type="region of interest" description="Disordered" evidence="2">
    <location>
        <begin position="192"/>
        <end position="235"/>
    </location>
</feature>
<dbReference type="GO" id="GO:0008897">
    <property type="term" value="F:holo-[acyl-carrier-protein] synthase activity"/>
    <property type="evidence" value="ECO:0007669"/>
    <property type="project" value="InterPro"/>
</dbReference>
<accession>A0A7C8MJW9</accession>
<evidence type="ECO:0000313" key="5">
    <source>
        <dbReference type="Proteomes" id="UP000481861"/>
    </source>
</evidence>
<keyword evidence="1" id="KW-0808">Transferase</keyword>
<dbReference type="InterPro" id="IPR008278">
    <property type="entry name" value="4-PPantetheinyl_Trfase_dom"/>
</dbReference>
<protein>
    <recommendedName>
        <fullName evidence="3">4'-phosphopantetheinyl transferase domain-containing protein</fullName>
    </recommendedName>
</protein>
<keyword evidence="5" id="KW-1185">Reference proteome</keyword>
<dbReference type="Proteomes" id="UP000481861">
    <property type="component" value="Unassembled WGS sequence"/>
</dbReference>
<comment type="caution">
    <text evidence="4">The sequence shown here is derived from an EMBL/GenBank/DDBJ whole genome shotgun (WGS) entry which is preliminary data.</text>
</comment>